<dbReference type="InterPro" id="IPR008884">
    <property type="entry name" value="TylF_MeTrfase"/>
</dbReference>
<organism evidence="3 4">
    <name type="scientific">Symbiodinium microadriaticum</name>
    <name type="common">Dinoflagellate</name>
    <name type="synonym">Zooxanthella microadriatica</name>
    <dbReference type="NCBI Taxonomy" id="2951"/>
    <lineage>
        <taxon>Eukaryota</taxon>
        <taxon>Sar</taxon>
        <taxon>Alveolata</taxon>
        <taxon>Dinophyceae</taxon>
        <taxon>Suessiales</taxon>
        <taxon>Symbiodiniaceae</taxon>
        <taxon>Symbiodinium</taxon>
    </lineage>
</organism>
<keyword evidence="2" id="KW-0472">Membrane</keyword>
<dbReference type="InterPro" id="IPR046341">
    <property type="entry name" value="SET_dom_sf"/>
</dbReference>
<keyword evidence="2" id="KW-0812">Transmembrane</keyword>
<feature type="region of interest" description="Disordered" evidence="1">
    <location>
        <begin position="1"/>
        <end position="29"/>
    </location>
</feature>
<name>A0A1Q9EKU9_SYMMI</name>
<reference evidence="3 4" key="1">
    <citation type="submission" date="2016-02" db="EMBL/GenBank/DDBJ databases">
        <title>Genome analysis of coral dinoflagellate symbionts highlights evolutionary adaptations to a symbiotic lifestyle.</title>
        <authorList>
            <person name="Aranda M."/>
            <person name="Li Y."/>
            <person name="Liew Y.J."/>
            <person name="Baumgarten S."/>
            <person name="Simakov O."/>
            <person name="Wilson M."/>
            <person name="Piel J."/>
            <person name="Ashoor H."/>
            <person name="Bougouffa S."/>
            <person name="Bajic V.B."/>
            <person name="Ryu T."/>
            <person name="Ravasi T."/>
            <person name="Bayer T."/>
            <person name="Micklem G."/>
            <person name="Kim H."/>
            <person name="Bhak J."/>
            <person name="Lajeunesse T.C."/>
            <person name="Voolstra C.R."/>
        </authorList>
    </citation>
    <scope>NUCLEOTIDE SEQUENCE [LARGE SCALE GENOMIC DNA]</scope>
    <source>
        <strain evidence="3 4">CCMP2467</strain>
    </source>
</reference>
<feature type="transmembrane region" description="Helical" evidence="2">
    <location>
        <begin position="427"/>
        <end position="447"/>
    </location>
</feature>
<feature type="transmembrane region" description="Helical" evidence="2">
    <location>
        <begin position="454"/>
        <end position="475"/>
    </location>
</feature>
<feature type="transmembrane region" description="Helical" evidence="2">
    <location>
        <begin position="368"/>
        <end position="387"/>
    </location>
</feature>
<feature type="region of interest" description="Disordered" evidence="1">
    <location>
        <begin position="1439"/>
        <end position="1467"/>
    </location>
</feature>
<dbReference type="Proteomes" id="UP000186817">
    <property type="component" value="Unassembled WGS sequence"/>
</dbReference>
<evidence type="ECO:0000313" key="4">
    <source>
        <dbReference type="Proteomes" id="UP000186817"/>
    </source>
</evidence>
<dbReference type="Pfam" id="PF13578">
    <property type="entry name" value="Methyltransf_24"/>
    <property type="match status" value="1"/>
</dbReference>
<evidence type="ECO:0000256" key="2">
    <source>
        <dbReference type="SAM" id="Phobius"/>
    </source>
</evidence>
<feature type="transmembrane region" description="Helical" evidence="2">
    <location>
        <begin position="399"/>
        <end position="421"/>
    </location>
</feature>
<proteinExistence type="predicted"/>
<keyword evidence="2" id="KW-1133">Transmembrane helix</keyword>
<comment type="caution">
    <text evidence="3">The sequence shown here is derived from an EMBL/GenBank/DDBJ whole genome shotgun (WGS) entry which is preliminary data.</text>
</comment>
<dbReference type="EMBL" id="LSRX01000126">
    <property type="protein sequence ID" value="OLQ08017.1"/>
    <property type="molecule type" value="Genomic_DNA"/>
</dbReference>
<feature type="transmembrane region" description="Helical" evidence="2">
    <location>
        <begin position="334"/>
        <end position="356"/>
    </location>
</feature>
<feature type="transmembrane region" description="Helical" evidence="2">
    <location>
        <begin position="231"/>
        <end position="253"/>
    </location>
</feature>
<dbReference type="PANTHER" id="PTHR40036:SF1">
    <property type="entry name" value="MACROCIN O-METHYLTRANSFERASE"/>
    <property type="match status" value="1"/>
</dbReference>
<dbReference type="OrthoDB" id="418620at2759"/>
<dbReference type="Gene3D" id="3.90.1410.10">
    <property type="entry name" value="set domain protein methyltransferase, domain 1"/>
    <property type="match status" value="1"/>
</dbReference>
<keyword evidence="4" id="KW-1185">Reference proteome</keyword>
<feature type="compositionally biased region" description="Basic and acidic residues" evidence="1">
    <location>
        <begin position="952"/>
        <end position="978"/>
    </location>
</feature>
<dbReference type="InterPro" id="IPR029063">
    <property type="entry name" value="SAM-dependent_MTases_sf"/>
</dbReference>
<accession>A0A1Q9EKU9</accession>
<feature type="compositionally biased region" description="Low complexity" evidence="1">
    <location>
        <begin position="1453"/>
        <end position="1467"/>
    </location>
</feature>
<feature type="region of interest" description="Disordered" evidence="1">
    <location>
        <begin position="950"/>
        <end position="989"/>
    </location>
</feature>
<dbReference type="PANTHER" id="PTHR40036">
    <property type="entry name" value="MACROCIN O-METHYLTRANSFERASE"/>
    <property type="match status" value="1"/>
</dbReference>
<dbReference type="SUPFAM" id="SSF82199">
    <property type="entry name" value="SET domain"/>
    <property type="match status" value="1"/>
</dbReference>
<feature type="transmembrane region" description="Helical" evidence="2">
    <location>
        <begin position="294"/>
        <end position="322"/>
    </location>
</feature>
<feature type="transmembrane region" description="Helical" evidence="2">
    <location>
        <begin position="260"/>
        <end position="282"/>
    </location>
</feature>
<dbReference type="Gene3D" id="3.40.50.150">
    <property type="entry name" value="Vaccinia Virus protein VP39"/>
    <property type="match status" value="1"/>
</dbReference>
<evidence type="ECO:0000256" key="1">
    <source>
        <dbReference type="SAM" id="MobiDB-lite"/>
    </source>
</evidence>
<feature type="compositionally biased region" description="Low complexity" evidence="1">
    <location>
        <begin position="1"/>
        <end position="10"/>
    </location>
</feature>
<protein>
    <submittedName>
        <fullName evidence="3">Uncharacterized protein</fullName>
    </submittedName>
</protein>
<gene>
    <name evidence="3" type="ORF">AK812_SmicGene8523</name>
</gene>
<dbReference type="SUPFAM" id="SSF53335">
    <property type="entry name" value="S-adenosyl-L-methionine-dependent methyltransferases"/>
    <property type="match status" value="1"/>
</dbReference>
<sequence length="1467" mass="161168">MKKGSRNTGSSSGGRRHSPAERKSECGSAKVDQELLTIPKDAWIIPERVEDLDSLEHLAWRFLKELWAEDDSDYAPFVRQLRQQDLSSHPIFWEDEIDWLEPSPEGFQTVLNMRGRTQERAARLAARSAAEAPEAAGRYADEKALLADIRWALALVESRSFEAKDDEGNTFVALAPLIGDIKPVARGPDVVTFEVEGDRRRNCESSTDNGICHQTMTTTSLAAGHGLVSSFLGMTWVLEVVSSVVAGLVIIVITAAVERFGGVVGGVLGTVPHVAVVASVGFRLQTTTSRDFQIAMLGMPLGMLSNSILCLILRLVVATPLLQRFLPSRSGPRLLVAMGSGLACYAASVAVAILGFQPDMQPLEVVGAVAIGGWLCELLIGLSLWRLPTTTSTGQRPRSGSAVLAGRGAATFCVFLSAMLLADSVPALAGILANLPIVSVAVIMILWMSQGEDVAVACLAPMVLGMLSPSAYAMLTSQLMLHWHPAVGAVVSWILSVGECGTHLKLKVHLEHAPIELATLGAHGMRFLRHTAVACFASAVADDFCSQSLVLPEALDVWASRREDKGPQLLSLVLDAYIEGFGRRVGAGAIGWAHLFEPFQRCPLPFIAAEVAHGLRQQGFARQVRLARARELATSWRLWSDWNQEESLLSEELQSRKLESCSLLKSWPHLDFLANASTSFSSLLGCLQPQGQDVPQRPLLSSVGHSFPDFWRMLADELFMTPTLQMPWGNGGAPYVLAKVLWQLRHEDQGIRGRPMYLEFGVFEGASINFIARKLRSMDPGALVFGFDSFRGLPEAWRSNSDVPGGLTFASGSFALEKEPEVEGNVRLVRGWFNETLPAFLAGLAAGSGNRDPWVQLLHVDCDLYSSALEVLRALAPFFRPRSIIIFDELVNFPHFESQELRALYDFFQDKPWKFRVVAAPWFFLRSTSDLADLFRKAITFPTLALMRRRAPRNEKEAEAKEDPETAERPPEQGDQRGDSPAAREVLRAESDVSSVRRTLFVLDALGIAQCEGVRLDPDWLGAAGCMRLLLSAKKLLRPGEELFNRVYDRSSASLLATFGVVPGSEQPGVPSDSDLAEVNHSATCWLPCPETDPSDYPRETYMGTKINLLVEYAGLEVRGPRLPSTPCEDFCFVLPDEAVGTGRLLPTSRFMIADVAGLGSDIEVWMDRWFVRFFRHCKFDRYPSTHMEEKASDEEEVQKVLTMVHDTQIEITARRVACTWLEQALLEKNQMIEKIASRTGLPVGNSDGVIVVQEGQTVTAYFKARRRDGSTGKSKTPREAVVVALKEETIRVKFVASKARHEIPMNWVVSSTPVPDPKLLSEGCSPERLARGKLAITLLRTEKALVGFVLESLSQEADLLDELSNAVEGCKAQNDQAGAEKLLKVIRSFLDQEMVEVDQELEKVLPQSLADIPSDPGHKQFLDKPLYSLPEGYLDPRFTTDTMLLDGDETSSSEGGPSTEGPDPSA</sequence>
<evidence type="ECO:0000313" key="3">
    <source>
        <dbReference type="EMBL" id="OLQ08017.1"/>
    </source>
</evidence>